<reference evidence="1 2" key="1">
    <citation type="submission" date="2023-01" db="EMBL/GenBank/DDBJ databases">
        <title>Analysis of 21 Apiospora genomes using comparative genomics revels a genus with tremendous synthesis potential of carbohydrate active enzymes and secondary metabolites.</title>
        <authorList>
            <person name="Sorensen T."/>
        </authorList>
    </citation>
    <scope>NUCLEOTIDE SEQUENCE [LARGE SCALE GENOMIC DNA]</scope>
    <source>
        <strain evidence="1 2">CBS 135458</strain>
    </source>
</reference>
<dbReference type="GeneID" id="92099571"/>
<accession>A0ABR1SVU0</accession>
<name>A0ABR1SVU0_9PEZI</name>
<sequence length="63" mass="6720">MALLHVVCECRQDVVDLLLDLGTGSELERGIAFKAAEAQGLGSMADPLKPRGTKYGGEELCGW</sequence>
<protein>
    <submittedName>
        <fullName evidence="1">Uncharacterized protein</fullName>
    </submittedName>
</protein>
<dbReference type="RefSeq" id="XP_066708184.1">
    <property type="nucleotide sequence ID" value="XM_066866508.1"/>
</dbReference>
<dbReference type="EMBL" id="JAQQWL010000016">
    <property type="protein sequence ID" value="KAK8038332.1"/>
    <property type="molecule type" value="Genomic_DNA"/>
</dbReference>
<keyword evidence="2" id="KW-1185">Reference proteome</keyword>
<proteinExistence type="predicted"/>
<evidence type="ECO:0000313" key="1">
    <source>
        <dbReference type="EMBL" id="KAK8038332.1"/>
    </source>
</evidence>
<evidence type="ECO:0000313" key="2">
    <source>
        <dbReference type="Proteomes" id="UP001480595"/>
    </source>
</evidence>
<gene>
    <name evidence="1" type="ORF">PG994_015099</name>
</gene>
<comment type="caution">
    <text evidence="1">The sequence shown here is derived from an EMBL/GenBank/DDBJ whole genome shotgun (WGS) entry which is preliminary data.</text>
</comment>
<organism evidence="1 2">
    <name type="scientific">Apiospora phragmitis</name>
    <dbReference type="NCBI Taxonomy" id="2905665"/>
    <lineage>
        <taxon>Eukaryota</taxon>
        <taxon>Fungi</taxon>
        <taxon>Dikarya</taxon>
        <taxon>Ascomycota</taxon>
        <taxon>Pezizomycotina</taxon>
        <taxon>Sordariomycetes</taxon>
        <taxon>Xylariomycetidae</taxon>
        <taxon>Amphisphaeriales</taxon>
        <taxon>Apiosporaceae</taxon>
        <taxon>Apiospora</taxon>
    </lineage>
</organism>
<dbReference type="Proteomes" id="UP001480595">
    <property type="component" value="Unassembled WGS sequence"/>
</dbReference>